<sequence>MNHLDLSRFPALRSLTFYVVFDTLDSTCVVRAWTGILAAVRTIPRISHLEHFTLCSPASQAIMRSGSALFHALEQPLYSLDRCLAALVDRAPLRVVTLVPPQGEEFISSDWIRARSFFSALWDYDMLAF</sequence>
<dbReference type="OrthoDB" id="10450574at2759"/>
<name>K5XC47_PHACS</name>
<protein>
    <submittedName>
        <fullName evidence="1">Uncharacterized protein</fullName>
    </submittedName>
</protein>
<dbReference type="EMBL" id="JH930468">
    <property type="protein sequence ID" value="EKM60562.1"/>
    <property type="molecule type" value="Genomic_DNA"/>
</dbReference>
<reference evidence="1 2" key="1">
    <citation type="journal article" date="2012" name="BMC Genomics">
        <title>Comparative genomics of the white-rot fungi, Phanerochaete carnosa and P. chrysosporium, to elucidate the genetic basis of the distinct wood types they colonize.</title>
        <authorList>
            <person name="Suzuki H."/>
            <person name="MacDonald J."/>
            <person name="Syed K."/>
            <person name="Salamov A."/>
            <person name="Hori C."/>
            <person name="Aerts A."/>
            <person name="Henrissat B."/>
            <person name="Wiebenga A."/>
            <person name="vanKuyk P.A."/>
            <person name="Barry K."/>
            <person name="Lindquist E."/>
            <person name="LaButti K."/>
            <person name="Lapidus A."/>
            <person name="Lucas S."/>
            <person name="Coutinho P."/>
            <person name="Gong Y."/>
            <person name="Samejima M."/>
            <person name="Mahadevan R."/>
            <person name="Abou-Zaid M."/>
            <person name="de Vries R.P."/>
            <person name="Igarashi K."/>
            <person name="Yadav J.S."/>
            <person name="Grigoriev I.V."/>
            <person name="Master E.R."/>
        </authorList>
    </citation>
    <scope>NUCLEOTIDE SEQUENCE [LARGE SCALE GENOMIC DNA]</scope>
    <source>
        <strain evidence="1 2">HHB-10118-sp</strain>
    </source>
</reference>
<evidence type="ECO:0000313" key="1">
    <source>
        <dbReference type="EMBL" id="EKM60562.1"/>
    </source>
</evidence>
<dbReference type="Proteomes" id="UP000008370">
    <property type="component" value="Unassembled WGS sequence"/>
</dbReference>
<organism evidence="1 2">
    <name type="scientific">Phanerochaete carnosa (strain HHB-10118-sp)</name>
    <name type="common">White-rot fungus</name>
    <name type="synonym">Peniophora carnosa</name>
    <dbReference type="NCBI Taxonomy" id="650164"/>
    <lineage>
        <taxon>Eukaryota</taxon>
        <taxon>Fungi</taxon>
        <taxon>Dikarya</taxon>
        <taxon>Basidiomycota</taxon>
        <taxon>Agaricomycotina</taxon>
        <taxon>Agaricomycetes</taxon>
        <taxon>Polyporales</taxon>
        <taxon>Phanerochaetaceae</taxon>
        <taxon>Phanerochaete</taxon>
    </lineage>
</organism>
<evidence type="ECO:0000313" key="2">
    <source>
        <dbReference type="Proteomes" id="UP000008370"/>
    </source>
</evidence>
<keyword evidence="2" id="KW-1185">Reference proteome</keyword>
<dbReference type="GeneID" id="18913850"/>
<gene>
    <name evidence="1" type="ORF">PHACADRAFT_246583</name>
</gene>
<dbReference type="KEGG" id="pco:PHACADRAFT_246583"/>
<dbReference type="RefSeq" id="XP_007390015.1">
    <property type="nucleotide sequence ID" value="XM_007389953.1"/>
</dbReference>
<proteinExistence type="predicted"/>
<dbReference type="AlphaFoldDB" id="K5XC47"/>
<accession>K5XC47</accession>
<dbReference type="HOGENOM" id="CLU_1949568_0_0_1"/>
<dbReference type="InParanoid" id="K5XC47"/>